<comment type="cofactor">
    <cofactor evidence="11">
        <name>[2Fe-2S] cluster</name>
        <dbReference type="ChEBI" id="CHEBI:190135"/>
    </cofactor>
</comment>
<evidence type="ECO:0000256" key="10">
    <source>
        <dbReference type="ARBA" id="ARBA00023027"/>
    </source>
</evidence>
<dbReference type="GO" id="GO:0008137">
    <property type="term" value="F:NADH dehydrogenase (ubiquinone) activity"/>
    <property type="evidence" value="ECO:0007669"/>
    <property type="project" value="InterPro"/>
</dbReference>
<dbReference type="Proteomes" id="UP000542342">
    <property type="component" value="Unassembled WGS sequence"/>
</dbReference>
<dbReference type="Pfam" id="PF04879">
    <property type="entry name" value="Molybdop_Fe4S4"/>
    <property type="match status" value="1"/>
</dbReference>
<dbReference type="EMBL" id="JACEFB010000006">
    <property type="protein sequence ID" value="MBA2226451.1"/>
    <property type="molecule type" value="Genomic_DNA"/>
</dbReference>
<evidence type="ECO:0000256" key="4">
    <source>
        <dbReference type="ARBA" id="ARBA00022714"/>
    </source>
</evidence>
<keyword evidence="4" id="KW-0001">2Fe-2S</keyword>
<evidence type="ECO:0000256" key="1">
    <source>
        <dbReference type="ARBA" id="ARBA00001966"/>
    </source>
</evidence>
<keyword evidence="6" id="KW-0479">Metal-binding</keyword>
<dbReference type="InterPro" id="IPR054351">
    <property type="entry name" value="NADH_UbQ_OxRdtase_ferredoxin"/>
</dbReference>
<keyword evidence="3" id="KW-0004">4Fe-4S</keyword>
<dbReference type="GO" id="GO:0046872">
    <property type="term" value="F:metal ion binding"/>
    <property type="evidence" value="ECO:0007669"/>
    <property type="project" value="UniProtKB-KW"/>
</dbReference>
<evidence type="ECO:0000313" key="15">
    <source>
        <dbReference type="Proteomes" id="UP000542342"/>
    </source>
</evidence>
<dbReference type="Gene3D" id="3.10.20.740">
    <property type="match status" value="1"/>
</dbReference>
<dbReference type="SUPFAM" id="SSF54292">
    <property type="entry name" value="2Fe-2S ferredoxin-like"/>
    <property type="match status" value="1"/>
</dbReference>
<evidence type="ECO:0000256" key="8">
    <source>
        <dbReference type="ARBA" id="ARBA00023004"/>
    </source>
</evidence>
<evidence type="ECO:0000256" key="3">
    <source>
        <dbReference type="ARBA" id="ARBA00022485"/>
    </source>
</evidence>
<dbReference type="AlphaFoldDB" id="A0A7V8VEF5"/>
<dbReference type="PROSITE" id="PS51839">
    <property type="entry name" value="4FE4S_HC3"/>
    <property type="match status" value="1"/>
</dbReference>
<dbReference type="CDD" id="cd00207">
    <property type="entry name" value="fer2"/>
    <property type="match status" value="1"/>
</dbReference>
<dbReference type="Gene3D" id="3.30.200.210">
    <property type="match status" value="1"/>
</dbReference>
<dbReference type="Pfam" id="PF10588">
    <property type="entry name" value="NADH-G_4Fe-4S_3"/>
    <property type="match status" value="1"/>
</dbReference>
<comment type="caution">
    <text evidence="14">The sequence shown here is derived from an EMBL/GenBank/DDBJ whole genome shotgun (WGS) entry which is preliminary data.</text>
</comment>
<comment type="cofactor">
    <cofactor evidence="1">
        <name>[4Fe-4S] cluster</name>
        <dbReference type="ChEBI" id="CHEBI:49883"/>
    </cofactor>
</comment>
<dbReference type="FunFam" id="3.30.70.20:FF:000002">
    <property type="entry name" value="NADH-ubiquinone oxidoreductase 75 kDa subunit"/>
    <property type="match status" value="1"/>
</dbReference>
<dbReference type="Gene3D" id="3.40.50.740">
    <property type="match status" value="1"/>
</dbReference>
<dbReference type="InterPro" id="IPR001041">
    <property type="entry name" value="2Fe-2S_ferredoxin-type"/>
</dbReference>
<dbReference type="PANTHER" id="PTHR43105">
    <property type="entry name" value="RESPIRATORY NITRATE REDUCTASE"/>
    <property type="match status" value="1"/>
</dbReference>
<reference evidence="14 15" key="1">
    <citation type="submission" date="2020-07" db="EMBL/GenBank/DDBJ databases">
        <title>Thermogemmata thermophila gen. nov., sp. nov., a novel moderate thermophilic planctomycete from a Kamchatka hot spring.</title>
        <authorList>
            <person name="Elcheninov A.G."/>
            <person name="Podosokorskaya O.A."/>
            <person name="Kovaleva O.L."/>
            <person name="Novikov A."/>
            <person name="Bonch-Osmolovskaya E.A."/>
            <person name="Toshchakov S.V."/>
            <person name="Kublanov I.V."/>
        </authorList>
    </citation>
    <scope>NUCLEOTIDE SEQUENCE [LARGE SCALE GENOMIC DNA]</scope>
    <source>
        <strain evidence="14 15">2918</strain>
    </source>
</reference>
<keyword evidence="10" id="KW-0520">NAD</keyword>
<evidence type="ECO:0000259" key="12">
    <source>
        <dbReference type="PROSITE" id="PS51669"/>
    </source>
</evidence>
<sequence length="575" mass="64292">MPVYVNDKPVELGSERWNCIQAAQRAGVFIPHYCWHEALSVVASCRMCLVEIGEWKDGKVVMQPKVVPGCQTPVRDGMVIVTGEYERRDPSWPALPYDSAYLQGGPPGSRAKKAQADTLEGLLLNHPLDCPVCDKAGECLLQDYSFRYGRSTSRMVDAKNTPPNKPYISSKITLFTDRCIMCTRCVRFLREISGTAELCVTRRGHHEEIDIFPGRPLENKLAGNVVDLCPVGALGSKDFLYKQRVWYLQSRESVCCRCSTGCSIYVDCNKDIVYRLRPRYNPEVNGHFMCDEGRYGYHFNQSAERIRRACLIRRAGEGIEGSNGRSWLQWPVLLSYLRREWQNLAHSHARVAAVLSPFLTVEEAFLLATALRSLAPQVQLTMGPVPLIGEDDAYPKDVHGRAMEPAKFIIRAEKCPNRVGVAAVLRHFTGRVTPFSEVVEQEWDALWFAGGYPDAAVIDAALPVEWSPPPLLVVQDLFNSRLAQAARYLLPATTSFEKEGTYINHAGVAQTFRRAVRPPLEGRSELQLAHDLLGRTGLVQADQVRREAAQAIPALAHLGMAEQTPYGLRVELPTV</sequence>
<dbReference type="InterPro" id="IPR006963">
    <property type="entry name" value="Mopterin_OxRdtase_4Fe-4S_dom"/>
</dbReference>
<dbReference type="PROSITE" id="PS51669">
    <property type="entry name" value="4FE4S_MOW_BIS_MGD"/>
    <property type="match status" value="1"/>
</dbReference>
<feature type="domain" description="4Fe-4S Mo/W bis-MGD-type" evidence="12">
    <location>
        <begin position="248"/>
        <end position="304"/>
    </location>
</feature>
<dbReference type="GO" id="GO:0003954">
    <property type="term" value="F:NADH dehydrogenase activity"/>
    <property type="evidence" value="ECO:0007669"/>
    <property type="project" value="TreeGrafter"/>
</dbReference>
<comment type="similarity">
    <text evidence="2">Belongs to the complex I 75 kDa subunit family.</text>
</comment>
<keyword evidence="5" id="KW-0874">Quinone</keyword>
<dbReference type="Pfam" id="PF13510">
    <property type="entry name" value="Fer2_4"/>
    <property type="match status" value="1"/>
</dbReference>
<dbReference type="GO" id="GO:0051539">
    <property type="term" value="F:4 iron, 4 sulfur cluster binding"/>
    <property type="evidence" value="ECO:0007669"/>
    <property type="project" value="UniProtKB-KW"/>
</dbReference>
<dbReference type="PANTHER" id="PTHR43105:SF10">
    <property type="entry name" value="NADH-QUINONE OXIDOREDUCTASE SUBUNIT G"/>
    <property type="match status" value="1"/>
</dbReference>
<gene>
    <name evidence="14" type="ORF">H0921_09795</name>
</gene>
<dbReference type="InterPro" id="IPR019574">
    <property type="entry name" value="NADH_UbQ_OxRdtase_Gsu_4Fe4S-bd"/>
</dbReference>
<dbReference type="SMART" id="SM00929">
    <property type="entry name" value="NADH-G_4Fe-4S_3"/>
    <property type="match status" value="1"/>
</dbReference>
<dbReference type="InterPro" id="IPR006656">
    <property type="entry name" value="Mopterin_OxRdtase"/>
</dbReference>
<dbReference type="PROSITE" id="PS00643">
    <property type="entry name" value="COMPLEX1_75K_3"/>
    <property type="match status" value="1"/>
</dbReference>
<dbReference type="RefSeq" id="WP_194537894.1">
    <property type="nucleotide sequence ID" value="NZ_JACEFB010000006.1"/>
</dbReference>
<dbReference type="GO" id="GO:0042773">
    <property type="term" value="P:ATP synthesis coupled electron transport"/>
    <property type="evidence" value="ECO:0007669"/>
    <property type="project" value="InterPro"/>
</dbReference>
<evidence type="ECO:0000256" key="6">
    <source>
        <dbReference type="ARBA" id="ARBA00022723"/>
    </source>
</evidence>
<dbReference type="SMART" id="SM00926">
    <property type="entry name" value="Molybdop_Fe4S4"/>
    <property type="match status" value="1"/>
</dbReference>
<dbReference type="Pfam" id="PF00384">
    <property type="entry name" value="Molybdopterin"/>
    <property type="match status" value="1"/>
</dbReference>
<evidence type="ECO:0000256" key="11">
    <source>
        <dbReference type="ARBA" id="ARBA00034078"/>
    </source>
</evidence>
<protein>
    <submittedName>
        <fullName evidence="14">Molybdopterin-dependent oxidoreductase</fullName>
    </submittedName>
</protein>
<name>A0A7V8VEF5_9BACT</name>
<organism evidence="14 15">
    <name type="scientific">Thermogemmata fonticola</name>
    <dbReference type="NCBI Taxonomy" id="2755323"/>
    <lineage>
        <taxon>Bacteria</taxon>
        <taxon>Pseudomonadati</taxon>
        <taxon>Planctomycetota</taxon>
        <taxon>Planctomycetia</taxon>
        <taxon>Gemmatales</taxon>
        <taxon>Gemmataceae</taxon>
        <taxon>Thermogemmata</taxon>
    </lineage>
</organism>
<evidence type="ECO:0000256" key="5">
    <source>
        <dbReference type="ARBA" id="ARBA00022719"/>
    </source>
</evidence>
<evidence type="ECO:0000256" key="2">
    <source>
        <dbReference type="ARBA" id="ARBA00005404"/>
    </source>
</evidence>
<keyword evidence="7" id="KW-1278">Translocase</keyword>
<dbReference type="GO" id="GO:0016020">
    <property type="term" value="C:membrane"/>
    <property type="evidence" value="ECO:0007669"/>
    <property type="project" value="InterPro"/>
</dbReference>
<dbReference type="InterPro" id="IPR050123">
    <property type="entry name" value="Prok_molybdopt-oxidoreductase"/>
</dbReference>
<keyword evidence="15" id="KW-1185">Reference proteome</keyword>
<evidence type="ECO:0000259" key="13">
    <source>
        <dbReference type="PROSITE" id="PS51839"/>
    </source>
</evidence>
<dbReference type="Pfam" id="PF22117">
    <property type="entry name" value="Fer4_Nqo3"/>
    <property type="match status" value="1"/>
</dbReference>
<dbReference type="CDD" id="cd00368">
    <property type="entry name" value="Molybdopterin-Binding"/>
    <property type="match status" value="1"/>
</dbReference>
<dbReference type="PROSITE" id="PS00641">
    <property type="entry name" value="COMPLEX1_75K_1"/>
    <property type="match status" value="1"/>
</dbReference>
<evidence type="ECO:0000256" key="9">
    <source>
        <dbReference type="ARBA" id="ARBA00023014"/>
    </source>
</evidence>
<evidence type="ECO:0000313" key="14">
    <source>
        <dbReference type="EMBL" id="MBA2226451.1"/>
    </source>
</evidence>
<dbReference type="Gene3D" id="3.30.70.20">
    <property type="match status" value="1"/>
</dbReference>
<feature type="domain" description="4Fe-4S His(Cys)3-ligated-type" evidence="13">
    <location>
        <begin position="110"/>
        <end position="149"/>
    </location>
</feature>
<dbReference type="SUPFAM" id="SSF54862">
    <property type="entry name" value="4Fe-4S ferredoxins"/>
    <property type="match status" value="1"/>
</dbReference>
<accession>A0A7V8VEF5</accession>
<evidence type="ECO:0000256" key="7">
    <source>
        <dbReference type="ARBA" id="ARBA00022967"/>
    </source>
</evidence>
<dbReference type="SUPFAM" id="SSF53706">
    <property type="entry name" value="Formate dehydrogenase/DMSO reductase, domains 1-3"/>
    <property type="match status" value="1"/>
</dbReference>
<keyword evidence="8" id="KW-0408">Iron</keyword>
<proteinExistence type="inferred from homology"/>
<dbReference type="GO" id="GO:0048038">
    <property type="term" value="F:quinone binding"/>
    <property type="evidence" value="ECO:0007669"/>
    <property type="project" value="UniProtKB-KW"/>
</dbReference>
<dbReference type="GO" id="GO:0051537">
    <property type="term" value="F:2 iron, 2 sulfur cluster binding"/>
    <property type="evidence" value="ECO:0007669"/>
    <property type="project" value="UniProtKB-KW"/>
</dbReference>
<dbReference type="InterPro" id="IPR000283">
    <property type="entry name" value="NADH_UbQ_OxRdtase_75kDa_su_CS"/>
</dbReference>
<dbReference type="InterPro" id="IPR036010">
    <property type="entry name" value="2Fe-2S_ferredoxin-like_sf"/>
</dbReference>
<keyword evidence="9" id="KW-0411">Iron-sulfur</keyword>